<comment type="function">
    <text evidence="9">CNTF is a survival factor for various neuronal cell types. Seems to prevent the degeneration of motor axons after axotomy.</text>
</comment>
<evidence type="ECO:0000256" key="4">
    <source>
        <dbReference type="ARBA" id="ARBA00022473"/>
    </source>
</evidence>
<dbReference type="GO" id="GO:0007399">
    <property type="term" value="P:nervous system development"/>
    <property type="evidence" value="ECO:0007669"/>
    <property type="project" value="UniProtKB-KW"/>
</dbReference>
<dbReference type="GO" id="GO:0008083">
    <property type="term" value="F:growth factor activity"/>
    <property type="evidence" value="ECO:0007669"/>
    <property type="project" value="UniProtKB-KW"/>
</dbReference>
<dbReference type="PANTHER" id="PTHR15196">
    <property type="entry name" value="CILIARY NEUROTROPHIC FACTOR"/>
    <property type="match status" value="1"/>
</dbReference>
<comment type="similarity">
    <text evidence="2">Belongs to the CNTF family.</text>
</comment>
<dbReference type="GO" id="GO:0043524">
    <property type="term" value="P:negative regulation of neuron apoptotic process"/>
    <property type="evidence" value="ECO:0007669"/>
    <property type="project" value="InterPro"/>
</dbReference>
<dbReference type="CTD" id="555717"/>
<accession>A0A6P8VIB1</accession>
<keyword evidence="10" id="KW-0732">Signal</keyword>
<dbReference type="GeneID" id="117558180"/>
<dbReference type="AlphaFoldDB" id="A0A6P8VIB1"/>
<dbReference type="GO" id="GO:0070120">
    <property type="term" value="P:ciliary neurotrophic factor-mediated signaling pathway"/>
    <property type="evidence" value="ECO:0007669"/>
    <property type="project" value="InterPro"/>
</dbReference>
<evidence type="ECO:0000256" key="8">
    <source>
        <dbReference type="ARBA" id="ARBA00023030"/>
    </source>
</evidence>
<organism evidence="11 12">
    <name type="scientific">Gymnodraco acuticeps</name>
    <name type="common">Antarctic dragonfish</name>
    <dbReference type="NCBI Taxonomy" id="8218"/>
    <lineage>
        <taxon>Eukaryota</taxon>
        <taxon>Metazoa</taxon>
        <taxon>Chordata</taxon>
        <taxon>Craniata</taxon>
        <taxon>Vertebrata</taxon>
        <taxon>Euteleostomi</taxon>
        <taxon>Actinopterygii</taxon>
        <taxon>Neopterygii</taxon>
        <taxon>Teleostei</taxon>
        <taxon>Neoteleostei</taxon>
        <taxon>Acanthomorphata</taxon>
        <taxon>Eupercaria</taxon>
        <taxon>Perciformes</taxon>
        <taxon>Notothenioidei</taxon>
        <taxon>Bathydraconidae</taxon>
        <taxon>Gymnodraco</taxon>
    </lineage>
</organism>
<evidence type="ECO:0000256" key="7">
    <source>
        <dbReference type="ARBA" id="ARBA00022902"/>
    </source>
</evidence>
<keyword evidence="6" id="KW-0221">Differentiation</keyword>
<feature type="chain" id="PRO_5027872999" description="Ciliary neurotrophic factor" evidence="10">
    <location>
        <begin position="37"/>
        <end position="220"/>
    </location>
</feature>
<keyword evidence="5" id="KW-0963">Cytoplasm</keyword>
<name>A0A6P8VIB1_GYMAC</name>
<evidence type="ECO:0000256" key="1">
    <source>
        <dbReference type="ARBA" id="ARBA00004496"/>
    </source>
</evidence>
<proteinExistence type="inferred from homology"/>
<evidence type="ECO:0000256" key="5">
    <source>
        <dbReference type="ARBA" id="ARBA00022490"/>
    </source>
</evidence>
<evidence type="ECO:0000313" key="11">
    <source>
        <dbReference type="Proteomes" id="UP000515161"/>
    </source>
</evidence>
<evidence type="ECO:0000256" key="3">
    <source>
        <dbReference type="ARBA" id="ARBA00015150"/>
    </source>
</evidence>
<evidence type="ECO:0000313" key="12">
    <source>
        <dbReference type="RefSeq" id="XP_034090099.1"/>
    </source>
</evidence>
<dbReference type="GO" id="GO:0005127">
    <property type="term" value="F:ciliary neurotrophic factor receptor binding"/>
    <property type="evidence" value="ECO:0007669"/>
    <property type="project" value="InterPro"/>
</dbReference>
<dbReference type="GO" id="GO:0030154">
    <property type="term" value="P:cell differentiation"/>
    <property type="evidence" value="ECO:0007669"/>
    <property type="project" value="UniProtKB-KW"/>
</dbReference>
<feature type="signal peptide" evidence="10">
    <location>
        <begin position="1"/>
        <end position="36"/>
    </location>
</feature>
<keyword evidence="4" id="KW-0217">Developmental protein</keyword>
<dbReference type="InterPro" id="IPR000151">
    <property type="entry name" value="Ciliary_neurotrophic_fac_CNTF"/>
</dbReference>
<reference evidence="12" key="1">
    <citation type="submission" date="2025-08" db="UniProtKB">
        <authorList>
            <consortium name="RefSeq"/>
        </authorList>
    </citation>
    <scope>IDENTIFICATION</scope>
</reference>
<dbReference type="InParanoid" id="A0A6P8VIB1"/>
<keyword evidence="7" id="KW-0524">Neurogenesis</keyword>
<keyword evidence="11" id="KW-1185">Reference proteome</keyword>
<evidence type="ECO:0000256" key="10">
    <source>
        <dbReference type="SAM" id="SignalP"/>
    </source>
</evidence>
<dbReference type="SUPFAM" id="SSF47266">
    <property type="entry name" value="4-helical cytokines"/>
    <property type="match status" value="1"/>
</dbReference>
<dbReference type="OrthoDB" id="9943465at2759"/>
<dbReference type="Proteomes" id="UP000515161">
    <property type="component" value="Unplaced"/>
</dbReference>
<evidence type="ECO:0000256" key="2">
    <source>
        <dbReference type="ARBA" id="ARBA00007988"/>
    </source>
</evidence>
<dbReference type="RefSeq" id="XP_034090099.1">
    <property type="nucleotide sequence ID" value="XM_034234208.1"/>
</dbReference>
<sequence length="220" mass="25031">MNGHVKSMHFQRFMETATTLLSLLLVMAFDSSRTVAASRNQQCGDSVQKSLKLSRLLQKESVDLIKTYKASQGEMSELFCKVSVNNVPDPNISGLEPSEKIASIYTHLQEFFPHFEWVYKQQTDLQLPTSPLLSDLRRFTAGSRNLAYLIKPFYQSLFPNVPLPEGGPTTLPPPQNVFQQKVYGCVVLKTFKELLSNVSRELRSLKSQVCRRRTHTNTLF</sequence>
<gene>
    <name evidence="12" type="primary">m17</name>
</gene>
<dbReference type="KEGG" id="gacu:117558180"/>
<dbReference type="GO" id="GO:0005737">
    <property type="term" value="C:cytoplasm"/>
    <property type="evidence" value="ECO:0007669"/>
    <property type="project" value="UniProtKB-SubCell"/>
</dbReference>
<evidence type="ECO:0000256" key="9">
    <source>
        <dbReference type="ARBA" id="ARBA00025427"/>
    </source>
</evidence>
<comment type="subcellular location">
    <subcellularLocation>
        <location evidence="1">Cytoplasm</location>
    </subcellularLocation>
</comment>
<dbReference type="InterPro" id="IPR009079">
    <property type="entry name" value="4_helix_cytokine-like_core"/>
</dbReference>
<dbReference type="PANTHER" id="PTHR15196:SF0">
    <property type="entry name" value="CILIARY NEUROTROPHIC FACTOR"/>
    <property type="match status" value="1"/>
</dbReference>
<keyword evidence="8" id="KW-0339">Growth factor</keyword>
<protein>
    <recommendedName>
        <fullName evidence="3">Ciliary neurotrophic factor</fullName>
    </recommendedName>
</protein>
<evidence type="ECO:0000256" key="6">
    <source>
        <dbReference type="ARBA" id="ARBA00022782"/>
    </source>
</evidence>
<dbReference type="Gene3D" id="1.20.1250.10">
    <property type="match status" value="1"/>
</dbReference>